<dbReference type="RefSeq" id="WP_307354160.1">
    <property type="nucleotide sequence ID" value="NZ_JAGINO010000003.1"/>
</dbReference>
<evidence type="ECO:0000313" key="1">
    <source>
        <dbReference type="EMBL" id="MDQ0532573.1"/>
    </source>
</evidence>
<gene>
    <name evidence="1" type="ORF">QO018_001417</name>
</gene>
<proteinExistence type="predicted"/>
<accession>A0ABU0MGL1</accession>
<evidence type="ECO:0000313" key="2">
    <source>
        <dbReference type="Proteomes" id="UP001244552"/>
    </source>
</evidence>
<dbReference type="EMBL" id="JAUSVU010000003">
    <property type="protein sequence ID" value="MDQ0532573.1"/>
    <property type="molecule type" value="Genomic_DNA"/>
</dbReference>
<protein>
    <submittedName>
        <fullName evidence="1">Uncharacterized protein</fullName>
    </submittedName>
</protein>
<sequence>MFALAYFLLDALAYWVVRPVLRRIGRMRVFARIGEWIGRLGPYPSLLLVLVPLGLLEPAKLLGLWLLAAGRPALGVGVTVGAELTKVILVERLFHLTKPKLLTIGWFARCYGAVTGWIAWLKATAPARAAYRLLLRLRQTGRRLVLLARRAMRA</sequence>
<name>A0ABU0MGL1_9PROT</name>
<comment type="caution">
    <text evidence="1">The sequence shown here is derived from an EMBL/GenBank/DDBJ whole genome shotgun (WGS) entry which is preliminary data.</text>
</comment>
<reference evidence="1 2" key="1">
    <citation type="submission" date="2023-07" db="EMBL/GenBank/DDBJ databases">
        <title>Genomic Encyclopedia of Type Strains, Phase IV (KMG-IV): sequencing the most valuable type-strain genomes for metagenomic binning, comparative biology and taxonomic classification.</title>
        <authorList>
            <person name="Goeker M."/>
        </authorList>
    </citation>
    <scope>NUCLEOTIDE SEQUENCE [LARGE SCALE GENOMIC DNA]</scope>
    <source>
        <strain evidence="1 2">DSM 19922</strain>
    </source>
</reference>
<organism evidence="1 2">
    <name type="scientific">Azospirillum picis</name>
    <dbReference type="NCBI Taxonomy" id="488438"/>
    <lineage>
        <taxon>Bacteria</taxon>
        <taxon>Pseudomonadati</taxon>
        <taxon>Pseudomonadota</taxon>
        <taxon>Alphaproteobacteria</taxon>
        <taxon>Rhodospirillales</taxon>
        <taxon>Azospirillaceae</taxon>
        <taxon>Azospirillum</taxon>
    </lineage>
</organism>
<keyword evidence="2" id="KW-1185">Reference proteome</keyword>
<dbReference type="Proteomes" id="UP001244552">
    <property type="component" value="Unassembled WGS sequence"/>
</dbReference>